<reference evidence="2" key="1">
    <citation type="submission" date="2022-08" db="EMBL/GenBank/DDBJ databases">
        <authorList>
            <person name="Gutierrez-Valencia J."/>
        </authorList>
    </citation>
    <scope>NUCLEOTIDE SEQUENCE</scope>
</reference>
<protein>
    <recommendedName>
        <fullName evidence="1">Reverse transcriptase zinc-binding domain-containing protein</fullName>
    </recommendedName>
</protein>
<name>A0AAV0H0Q8_9ROSI</name>
<dbReference type="EMBL" id="CAMGYJ010000002">
    <property type="protein sequence ID" value="CAI0378812.1"/>
    <property type="molecule type" value="Genomic_DNA"/>
</dbReference>
<dbReference type="PANTHER" id="PTHR47723">
    <property type="entry name" value="OS05G0353850 PROTEIN"/>
    <property type="match status" value="1"/>
</dbReference>
<evidence type="ECO:0000259" key="1">
    <source>
        <dbReference type="Pfam" id="PF13966"/>
    </source>
</evidence>
<evidence type="ECO:0000313" key="3">
    <source>
        <dbReference type="Proteomes" id="UP001154282"/>
    </source>
</evidence>
<dbReference type="AlphaFoldDB" id="A0AAV0H0Q8"/>
<keyword evidence="3" id="KW-1185">Reference proteome</keyword>
<dbReference type="InterPro" id="IPR053151">
    <property type="entry name" value="RNase_H-like"/>
</dbReference>
<gene>
    <name evidence="2" type="ORF">LITE_LOCUS2028</name>
</gene>
<dbReference type="PANTHER" id="PTHR47723:SF19">
    <property type="entry name" value="POLYNUCLEOTIDYL TRANSFERASE, RIBONUCLEASE H-LIKE SUPERFAMILY PROTEIN"/>
    <property type="match status" value="1"/>
</dbReference>
<dbReference type="Proteomes" id="UP001154282">
    <property type="component" value="Unassembled WGS sequence"/>
</dbReference>
<accession>A0AAV0H0Q8</accession>
<dbReference type="Pfam" id="PF13966">
    <property type="entry name" value="zf-RVT"/>
    <property type="match status" value="1"/>
</dbReference>
<dbReference type="InterPro" id="IPR026960">
    <property type="entry name" value="RVT-Znf"/>
</dbReference>
<sequence>MGDWDWPKLQVLFQPDILALIAGTEPPKEDLGEDKCIWGLERDGRFRLKSAYKLAADQLDATEDDLWKNLWKWPGHSRTKHFFWLVLHDRLLTNKERLKRKLTTDGTCRHCKDAEETTEHIVRSCSKTKSIWGKFRSRVTCKDETLPFKTWMARNLNNAVHGVEFGLIVWHLWKQRNEECLDGKIFVKKSLVCRIEAWFRIYIMAQQNVEKSFDPPVERREEQIGWNPLPEGWVQIQTDGSVLSPSGKAAAGGLIRDWDVVISHVYREGNRAADYLASLGHCLPFGTHHVDVCSPELCRWLELPYLQEKNPNIKCFLIDAPGFGLFNKVTSGVMHTKEEAEGKRLKNPFDTITEGIDRDQ</sequence>
<organism evidence="2 3">
    <name type="scientific">Linum tenue</name>
    <dbReference type="NCBI Taxonomy" id="586396"/>
    <lineage>
        <taxon>Eukaryota</taxon>
        <taxon>Viridiplantae</taxon>
        <taxon>Streptophyta</taxon>
        <taxon>Embryophyta</taxon>
        <taxon>Tracheophyta</taxon>
        <taxon>Spermatophyta</taxon>
        <taxon>Magnoliopsida</taxon>
        <taxon>eudicotyledons</taxon>
        <taxon>Gunneridae</taxon>
        <taxon>Pentapetalae</taxon>
        <taxon>rosids</taxon>
        <taxon>fabids</taxon>
        <taxon>Malpighiales</taxon>
        <taxon>Linaceae</taxon>
        <taxon>Linum</taxon>
    </lineage>
</organism>
<comment type="caution">
    <text evidence="2">The sequence shown here is derived from an EMBL/GenBank/DDBJ whole genome shotgun (WGS) entry which is preliminary data.</text>
</comment>
<feature type="domain" description="Reverse transcriptase zinc-binding" evidence="1">
    <location>
        <begin position="46"/>
        <end position="132"/>
    </location>
</feature>
<evidence type="ECO:0000313" key="2">
    <source>
        <dbReference type="EMBL" id="CAI0378812.1"/>
    </source>
</evidence>
<proteinExistence type="predicted"/>